<comment type="caution">
    <text evidence="1">The sequence shown here is derived from an EMBL/GenBank/DDBJ whole genome shotgun (WGS) entry which is preliminary data.</text>
</comment>
<keyword evidence="2" id="KW-1185">Reference proteome</keyword>
<dbReference type="Proteomes" id="UP000789901">
    <property type="component" value="Unassembled WGS sequence"/>
</dbReference>
<accession>A0ABN7XJV8</accession>
<evidence type="ECO:0000313" key="1">
    <source>
        <dbReference type="EMBL" id="CAG8855544.1"/>
    </source>
</evidence>
<protein>
    <submittedName>
        <fullName evidence="1">26999_t:CDS:1</fullName>
    </submittedName>
</protein>
<sequence length="58" mass="6661">NVQTGPGGLTDDNFFENTDDMLGLPEQKVTRWNTNRWNNRTTKNNANYMVKGKTWSSP</sequence>
<name>A0ABN7XJV8_GIGMA</name>
<organism evidence="1 2">
    <name type="scientific">Gigaspora margarita</name>
    <dbReference type="NCBI Taxonomy" id="4874"/>
    <lineage>
        <taxon>Eukaryota</taxon>
        <taxon>Fungi</taxon>
        <taxon>Fungi incertae sedis</taxon>
        <taxon>Mucoromycota</taxon>
        <taxon>Glomeromycotina</taxon>
        <taxon>Glomeromycetes</taxon>
        <taxon>Diversisporales</taxon>
        <taxon>Gigasporaceae</taxon>
        <taxon>Gigaspora</taxon>
    </lineage>
</organism>
<feature type="non-terminal residue" evidence="1">
    <location>
        <position position="1"/>
    </location>
</feature>
<gene>
    <name evidence="1" type="ORF">GMARGA_LOCUS44365</name>
</gene>
<reference evidence="1 2" key="1">
    <citation type="submission" date="2021-06" db="EMBL/GenBank/DDBJ databases">
        <authorList>
            <person name="Kallberg Y."/>
            <person name="Tangrot J."/>
            <person name="Rosling A."/>
        </authorList>
    </citation>
    <scope>NUCLEOTIDE SEQUENCE [LARGE SCALE GENOMIC DNA]</scope>
    <source>
        <strain evidence="1 2">120-4 pot B 10/14</strain>
    </source>
</reference>
<evidence type="ECO:0000313" key="2">
    <source>
        <dbReference type="Proteomes" id="UP000789901"/>
    </source>
</evidence>
<dbReference type="EMBL" id="CAJVQB010150433">
    <property type="protein sequence ID" value="CAG8855544.1"/>
    <property type="molecule type" value="Genomic_DNA"/>
</dbReference>
<proteinExistence type="predicted"/>
<feature type="non-terminal residue" evidence="1">
    <location>
        <position position="58"/>
    </location>
</feature>